<protein>
    <submittedName>
        <fullName evidence="3">Putative acetyltransferase</fullName>
    </submittedName>
</protein>
<dbReference type="Proteomes" id="UP000050535">
    <property type="component" value="Unassembled WGS sequence"/>
</dbReference>
<dbReference type="PANTHER" id="PTHR13947">
    <property type="entry name" value="GNAT FAMILY N-ACETYLTRANSFERASE"/>
    <property type="match status" value="1"/>
</dbReference>
<evidence type="ECO:0000313" key="3">
    <source>
        <dbReference type="EMBL" id="KPN29218.1"/>
    </source>
</evidence>
<evidence type="ECO:0000256" key="1">
    <source>
        <dbReference type="ARBA" id="ARBA00022679"/>
    </source>
</evidence>
<organism evidence="3 4">
    <name type="scientific">Halolamina pelagica</name>
    <dbReference type="NCBI Taxonomy" id="699431"/>
    <lineage>
        <taxon>Archaea</taxon>
        <taxon>Methanobacteriati</taxon>
        <taxon>Methanobacteriota</taxon>
        <taxon>Stenosarchaea group</taxon>
        <taxon>Halobacteria</taxon>
        <taxon>Halobacteriales</taxon>
        <taxon>Haloferacaceae</taxon>
    </lineage>
</organism>
<name>A0A0P7FRM8_9EURY</name>
<dbReference type="RefSeq" id="WP_054584969.1">
    <property type="nucleotide sequence ID" value="NZ_LGUC01000002.1"/>
</dbReference>
<comment type="caution">
    <text evidence="3">The sequence shown here is derived from an EMBL/GenBank/DDBJ whole genome shotgun (WGS) entry which is preliminary data.</text>
</comment>
<dbReference type="GO" id="GO:0008080">
    <property type="term" value="F:N-acetyltransferase activity"/>
    <property type="evidence" value="ECO:0007669"/>
    <property type="project" value="InterPro"/>
</dbReference>
<dbReference type="InterPro" id="IPR050769">
    <property type="entry name" value="NAT_camello-type"/>
</dbReference>
<dbReference type="InterPro" id="IPR000182">
    <property type="entry name" value="GNAT_dom"/>
</dbReference>
<sequence>MEIHEPESAAQVRAGRELTVRAWAEGYGDILSTEALSTIEEVMLDQDFEQELAEFTGTGIDNRAFVAVADDEPADSPAVVGWVTLLWDAEWTNEFVGEDEAELRACYVDPDHQGTGVGAALVETALSHVPEGCERLVLETFEAYDGGREFYEAKGFEQRGTGEIVVVGEQNPSVIYERDC</sequence>
<dbReference type="CDD" id="cd04301">
    <property type="entry name" value="NAT_SF"/>
    <property type="match status" value="1"/>
</dbReference>
<evidence type="ECO:0000313" key="4">
    <source>
        <dbReference type="Proteomes" id="UP000050535"/>
    </source>
</evidence>
<dbReference type="AlphaFoldDB" id="A0A0P7FRM8"/>
<feature type="domain" description="N-acetyltransferase" evidence="2">
    <location>
        <begin position="18"/>
        <end position="180"/>
    </location>
</feature>
<evidence type="ECO:0000259" key="2">
    <source>
        <dbReference type="PROSITE" id="PS51186"/>
    </source>
</evidence>
<dbReference type="InterPro" id="IPR016181">
    <property type="entry name" value="Acyl_CoA_acyltransferase"/>
</dbReference>
<proteinExistence type="predicted"/>
<dbReference type="OrthoDB" id="11597at2157"/>
<keyword evidence="4" id="KW-1185">Reference proteome</keyword>
<dbReference type="Pfam" id="PF00583">
    <property type="entry name" value="Acetyltransf_1"/>
    <property type="match status" value="1"/>
</dbReference>
<dbReference type="STRING" id="699431.SY89_03452"/>
<accession>A0A0P7FRM8</accession>
<gene>
    <name evidence="3" type="ORF">SY89_03452</name>
</gene>
<dbReference type="PANTHER" id="PTHR13947:SF37">
    <property type="entry name" value="LD18367P"/>
    <property type="match status" value="1"/>
</dbReference>
<dbReference type="Gene3D" id="3.40.630.30">
    <property type="match status" value="1"/>
</dbReference>
<keyword evidence="1 3" id="KW-0808">Transferase</keyword>
<dbReference type="SUPFAM" id="SSF55729">
    <property type="entry name" value="Acyl-CoA N-acyltransferases (Nat)"/>
    <property type="match status" value="1"/>
</dbReference>
<reference evidence="4" key="1">
    <citation type="submission" date="2013-11" db="EMBL/GenBank/DDBJ databases">
        <authorList>
            <person name="Hoang H.T."/>
            <person name="Killian M.L."/>
            <person name="Madson D.M."/>
            <person name="Arruda P.H.E."/>
            <person name="Sun D."/>
            <person name="Schwartz K.J."/>
            <person name="Yoon K."/>
        </authorList>
    </citation>
    <scope>NUCLEOTIDE SEQUENCE [LARGE SCALE GENOMIC DNA]</scope>
    <source>
        <strain evidence="4">CDK2</strain>
    </source>
</reference>
<dbReference type="EMBL" id="LGUC01000002">
    <property type="protein sequence ID" value="KPN29218.1"/>
    <property type="molecule type" value="Genomic_DNA"/>
</dbReference>
<dbReference type="PROSITE" id="PS51186">
    <property type="entry name" value="GNAT"/>
    <property type="match status" value="1"/>
</dbReference>